<dbReference type="GO" id="GO:0042777">
    <property type="term" value="P:proton motive force-driven plasma membrane ATP synthesis"/>
    <property type="evidence" value="ECO:0007669"/>
    <property type="project" value="UniProtKB-UniRule"/>
</dbReference>
<evidence type="ECO:0000313" key="6">
    <source>
        <dbReference type="EMBL" id="KUO40293.1"/>
    </source>
</evidence>
<reference evidence="6 7" key="1">
    <citation type="journal article" date="2016" name="Nat. Microbiol.">
        <title>Genomic inference of the metabolism of cosmopolitan subsurface Archaea, Hadesarchaea.</title>
        <authorList>
            <person name="Baker B.J."/>
            <person name="Saw J.H."/>
            <person name="Lind A.E."/>
            <person name="Lazar C.S."/>
            <person name="Hinrichs K.-U."/>
            <person name="Teske A.P."/>
            <person name="Ettema T.J."/>
        </authorList>
    </citation>
    <scope>NUCLEOTIDE SEQUENCE [LARGE SCALE GENOMIC DNA]</scope>
</reference>
<dbReference type="GO" id="GO:0046933">
    <property type="term" value="F:proton-transporting ATP synthase activity, rotational mechanism"/>
    <property type="evidence" value="ECO:0007669"/>
    <property type="project" value="UniProtKB-UniRule"/>
</dbReference>
<evidence type="ECO:0000256" key="2">
    <source>
        <dbReference type="ARBA" id="ARBA00022448"/>
    </source>
</evidence>
<gene>
    <name evidence="4" type="primary">atpD</name>
    <name evidence="6" type="ORF">APZ16_06070</name>
</gene>
<evidence type="ECO:0000313" key="7">
    <source>
        <dbReference type="Proteomes" id="UP000074294"/>
    </source>
</evidence>
<dbReference type="GO" id="GO:0005524">
    <property type="term" value="F:ATP binding"/>
    <property type="evidence" value="ECO:0007669"/>
    <property type="project" value="UniProtKB-UniRule"/>
</dbReference>
<keyword evidence="2 4" id="KW-0813">Transport</keyword>
<comment type="subcellular location">
    <subcellularLocation>
        <location evidence="4">Cell membrane</location>
        <topology evidence="4">Peripheral membrane protein</topology>
    </subcellularLocation>
</comment>
<dbReference type="STRING" id="1776334.APZ16_06070"/>
<evidence type="ECO:0000256" key="5">
    <source>
        <dbReference type="SAM" id="Coils"/>
    </source>
</evidence>
<dbReference type="Gene3D" id="1.10.287.3240">
    <property type="match status" value="1"/>
</dbReference>
<comment type="subunit">
    <text evidence="4">Has multiple subunits with at least A(3), B(3), C, D, E, F, H, I and proteolipid K(x).</text>
</comment>
<dbReference type="GO" id="GO:0046961">
    <property type="term" value="F:proton-transporting ATPase activity, rotational mechanism"/>
    <property type="evidence" value="ECO:0007669"/>
    <property type="project" value="InterPro"/>
</dbReference>
<comment type="function">
    <text evidence="4">Component of the A-type ATP synthase that produces ATP from ADP in the presence of a proton gradient across the membrane.</text>
</comment>
<dbReference type="PANTHER" id="PTHR11671">
    <property type="entry name" value="V-TYPE ATP SYNTHASE SUBUNIT D"/>
    <property type="match status" value="1"/>
</dbReference>
<keyword evidence="4" id="KW-0375">Hydrogen ion transport</keyword>
<dbReference type="Pfam" id="PF01813">
    <property type="entry name" value="ATP-synt_D"/>
    <property type="match status" value="1"/>
</dbReference>
<proteinExistence type="inferred from homology"/>
<evidence type="ECO:0000256" key="1">
    <source>
        <dbReference type="ARBA" id="ARBA00005850"/>
    </source>
</evidence>
<organism evidence="6 7">
    <name type="scientific">Hadarchaeum yellowstonense</name>
    <dbReference type="NCBI Taxonomy" id="1776334"/>
    <lineage>
        <taxon>Archaea</taxon>
        <taxon>Methanobacteriati</taxon>
        <taxon>Candidatus Hadarchaeota</taxon>
        <taxon>Candidatus Hadarchaeia</taxon>
        <taxon>Candidatus Hadarchaeales</taxon>
        <taxon>Candidatus Hadarchaeaceae</taxon>
        <taxon>Candidatus Hadarchaeum</taxon>
    </lineage>
</organism>
<dbReference type="HAMAP" id="MF_00271">
    <property type="entry name" value="ATP_synth_D_arch"/>
    <property type="match status" value="1"/>
</dbReference>
<keyword evidence="3 4" id="KW-0406">Ion transport</keyword>
<sequence>MAAAFTSSPNRMELMKVRKRLALAEKGHDLLKDKMDALVMELFNTLKTIQKSRATAIEQLRKGYEAVSACMAVMGTFETMQAAEETKKEIQIEISERNIMGIEVPTVEIEETERNALTRGYSLHTTSSHLDTAAREMERAVKLLVELAELEVTALTLARELERTKRRVNALEYILIPRLQGAMNFIMMRLDEMERENFTRLKRIKAILEGRE</sequence>
<dbReference type="GO" id="GO:0005886">
    <property type="term" value="C:plasma membrane"/>
    <property type="evidence" value="ECO:0007669"/>
    <property type="project" value="UniProtKB-SubCell"/>
</dbReference>
<keyword evidence="4" id="KW-0066">ATP synthesis</keyword>
<comment type="caution">
    <text evidence="6">The sequence shown here is derived from an EMBL/GenBank/DDBJ whole genome shotgun (WGS) entry which is preliminary data.</text>
</comment>
<evidence type="ECO:0000256" key="3">
    <source>
        <dbReference type="ARBA" id="ARBA00023065"/>
    </source>
</evidence>
<dbReference type="NCBIfam" id="TIGR00309">
    <property type="entry name" value="V_ATPase_subD"/>
    <property type="match status" value="1"/>
</dbReference>
<dbReference type="InterPro" id="IPR002699">
    <property type="entry name" value="V_ATPase_D"/>
</dbReference>
<dbReference type="EMBL" id="LQMQ01000044">
    <property type="protein sequence ID" value="KUO40293.1"/>
    <property type="molecule type" value="Genomic_DNA"/>
</dbReference>
<keyword evidence="4" id="KW-0472">Membrane</keyword>
<name>A0A147JUZ1_HADYE</name>
<comment type="similarity">
    <text evidence="1 4">Belongs to the V-ATPase D subunit family.</text>
</comment>
<evidence type="ECO:0000256" key="4">
    <source>
        <dbReference type="HAMAP-Rule" id="MF_00271"/>
    </source>
</evidence>
<protein>
    <recommendedName>
        <fullName evidence="4">A-type ATP synthase subunit D</fullName>
    </recommendedName>
</protein>
<dbReference type="Proteomes" id="UP000074294">
    <property type="component" value="Unassembled WGS sequence"/>
</dbReference>
<keyword evidence="4" id="KW-1003">Cell membrane</keyword>
<dbReference type="NCBIfam" id="NF001545">
    <property type="entry name" value="PRK00373.1-4"/>
    <property type="match status" value="1"/>
</dbReference>
<keyword evidence="5" id="KW-0175">Coiled coil</keyword>
<feature type="coiled-coil region" evidence="5">
    <location>
        <begin position="130"/>
        <end position="167"/>
    </location>
</feature>
<accession>A0A147JUZ1</accession>
<dbReference type="AlphaFoldDB" id="A0A147JUZ1"/>